<feature type="transmembrane region" description="Helical" evidence="1">
    <location>
        <begin position="313"/>
        <end position="334"/>
    </location>
</feature>
<evidence type="ECO:0000256" key="1">
    <source>
        <dbReference type="SAM" id="Phobius"/>
    </source>
</evidence>
<dbReference type="Gene3D" id="3.40.50.410">
    <property type="entry name" value="von Willebrand factor, type A domain"/>
    <property type="match status" value="1"/>
</dbReference>
<dbReference type="EMBL" id="WHZY01000001">
    <property type="protein sequence ID" value="NEG77625.1"/>
    <property type="molecule type" value="Genomic_DNA"/>
</dbReference>
<gene>
    <name evidence="2" type="ORF">GFD22_01215</name>
</gene>
<accession>A0A7K3TEV4</accession>
<comment type="caution">
    <text evidence="2">The sequence shown here is derived from an EMBL/GenBank/DDBJ whole genome shotgun (WGS) entry which is preliminary data.</text>
</comment>
<dbReference type="Proteomes" id="UP000469763">
    <property type="component" value="Unassembled WGS sequence"/>
</dbReference>
<organism evidence="2 3">
    <name type="scientific">Bifidobacterium avesanii</name>
    <dbReference type="NCBI Taxonomy" id="1798157"/>
    <lineage>
        <taxon>Bacteria</taxon>
        <taxon>Bacillati</taxon>
        <taxon>Actinomycetota</taxon>
        <taxon>Actinomycetes</taxon>
        <taxon>Bifidobacteriales</taxon>
        <taxon>Bifidobacteriaceae</taxon>
        <taxon>Bifidobacterium</taxon>
    </lineage>
</organism>
<name>A0A7K3TEV4_9BIFI</name>
<feature type="transmembrane region" description="Helical" evidence="1">
    <location>
        <begin position="12"/>
        <end position="34"/>
    </location>
</feature>
<dbReference type="AlphaFoldDB" id="A0A7K3TEV4"/>
<dbReference type="RefSeq" id="WP_152349544.1">
    <property type="nucleotide sequence ID" value="NZ_WBSN01000001.1"/>
</dbReference>
<proteinExistence type="predicted"/>
<keyword evidence="1" id="KW-1133">Transmembrane helix</keyword>
<reference evidence="2 3" key="1">
    <citation type="submission" date="2019-10" db="EMBL/GenBank/DDBJ databases">
        <title>Bifidobacterium from non-human primates.</title>
        <authorList>
            <person name="Modesto M."/>
        </authorList>
    </citation>
    <scope>NUCLEOTIDE SEQUENCE [LARGE SCALE GENOMIC DNA]</scope>
    <source>
        <strain evidence="2 3">TREC</strain>
    </source>
</reference>
<protein>
    <submittedName>
        <fullName evidence="2">VWA domain-containing protein</fullName>
    </submittedName>
</protein>
<evidence type="ECO:0000313" key="2">
    <source>
        <dbReference type="EMBL" id="NEG77625.1"/>
    </source>
</evidence>
<keyword evidence="3" id="KW-1185">Reference proteome</keyword>
<evidence type="ECO:0000313" key="3">
    <source>
        <dbReference type="Proteomes" id="UP000469763"/>
    </source>
</evidence>
<dbReference type="InterPro" id="IPR036465">
    <property type="entry name" value="vWFA_dom_sf"/>
</dbReference>
<dbReference type="OrthoDB" id="9814325at2"/>
<keyword evidence="1" id="KW-0812">Transmembrane</keyword>
<keyword evidence="1" id="KW-0472">Membrane</keyword>
<dbReference type="SUPFAM" id="SSF53300">
    <property type="entry name" value="vWA-like"/>
    <property type="match status" value="1"/>
</dbReference>
<sequence length="340" mass="35570">MNDFTFSPALGWVAGPVVAGVLVVAGIAYAVWFARHRADTDAGAAACVRRVLAALVLAAMVMTPGMRVTTTSRAVNATDVFIAVDVTGSMAVDDANYGTDAAMSRLNAARAVVRDVTRLYPDASYAAVSFGVTGTLDVPLTPDGRAIENWAATLATESTGVSAGSNLDAPIDRLLVAAKAAKDQHPDDTVVLYLITDGEQTSGKTRRTFSSLRMVVDDAFVIGVGSAQGGNIPVSADAAQGAQAGQWVIDPTTGQPGVSKLDEANLTAIADELSGTYEHMDATHTLESGASAKTSRQYRLTTTAKERTRMAPVVWPLAFALLALLIWEAGAWLATSRRLI</sequence>
<dbReference type="CDD" id="cd00198">
    <property type="entry name" value="vWFA"/>
    <property type="match status" value="1"/>
</dbReference>